<evidence type="ECO:0000259" key="6">
    <source>
        <dbReference type="PROSITE" id="PS51123"/>
    </source>
</evidence>
<dbReference type="InterPro" id="IPR025493">
    <property type="entry name" value="DUF4384"/>
</dbReference>
<dbReference type="InterPro" id="IPR050330">
    <property type="entry name" value="Bact_OuterMem_StrucFunc"/>
</dbReference>
<evidence type="ECO:0000256" key="4">
    <source>
        <dbReference type="PROSITE-ProRule" id="PRU00473"/>
    </source>
</evidence>
<evidence type="ECO:0000256" key="5">
    <source>
        <dbReference type="SAM" id="SignalP"/>
    </source>
</evidence>
<dbReference type="SUPFAM" id="SSF103088">
    <property type="entry name" value="OmpA-like"/>
    <property type="match status" value="1"/>
</dbReference>
<dbReference type="PRINTS" id="PR01021">
    <property type="entry name" value="OMPADOMAIN"/>
</dbReference>
<comment type="caution">
    <text evidence="7">The sequence shown here is derived from an EMBL/GenBank/DDBJ whole genome shotgun (WGS) entry which is preliminary data.</text>
</comment>
<comment type="subcellular location">
    <subcellularLocation>
        <location evidence="1">Cell outer membrane</location>
    </subcellularLocation>
</comment>
<dbReference type="PRINTS" id="PR01023">
    <property type="entry name" value="NAFLGMOTY"/>
</dbReference>
<keyword evidence="2 4" id="KW-0472">Membrane</keyword>
<dbReference type="PANTHER" id="PTHR30329:SF21">
    <property type="entry name" value="LIPOPROTEIN YIAD-RELATED"/>
    <property type="match status" value="1"/>
</dbReference>
<reference evidence="7 8" key="1">
    <citation type="submission" date="2017-10" db="EMBL/GenBank/DDBJ databases">
        <title>Novel microbial diversity and functional potential in the marine mammal oral microbiome.</title>
        <authorList>
            <person name="Dudek N.K."/>
            <person name="Sun C.L."/>
            <person name="Burstein D."/>
            <person name="Kantor R.S."/>
            <person name="Aliaga Goltsman D.S."/>
            <person name="Bik E.M."/>
            <person name="Thomas B.C."/>
            <person name="Banfield J.F."/>
            <person name="Relman D.A."/>
        </authorList>
    </citation>
    <scope>NUCLEOTIDE SEQUENCE [LARGE SCALE GENOMIC DNA]</scope>
    <source>
        <strain evidence="7">DOLZORAL124_49_17</strain>
    </source>
</reference>
<gene>
    <name evidence="7" type="ORF">CSB45_08535</name>
</gene>
<sequence length="401" mass="45978">MQEDEHMLHKHFSQLVGAAALCVLLLSVSLTATAQESRKISPKPRNPRDEVKVDVWFDKQCGASYKQQEKIIINFRTNIDSYLTVYDIDTLGQVSVLFPNRHQPDNYVRGGQTYSIPNASYSYDLLIEGPEGIEYVDAVASTDSYYHWNFNQREPHWVQEWGLNGRNYNNVQAGNYQGNNEYRNRPKAFGAEGERSVARNSMLSRKLQRDIRSRIIVQPRVSERPREQQPVSISYGTGSCYFYVLASQPYTPPQQSHRPSPEDYLREQQWEFQQIPGFNVRQSEGRLIVTVPNTILFDFDSYALRYEARRDLDKVADILARYPETNITVAGHTDSIGDASYNQRLSENRARSVANYLLSCGVQAYRIGSVGYGETMPIASNSTEGGRQRNRRVELDIRVSY</sequence>
<keyword evidence="5" id="KW-0732">Signal</keyword>
<dbReference type="CDD" id="cd07185">
    <property type="entry name" value="OmpA_C-like"/>
    <property type="match status" value="1"/>
</dbReference>
<dbReference type="InterPro" id="IPR006664">
    <property type="entry name" value="OMP_bac"/>
</dbReference>
<evidence type="ECO:0000313" key="8">
    <source>
        <dbReference type="Proteomes" id="UP000229740"/>
    </source>
</evidence>
<evidence type="ECO:0000313" key="7">
    <source>
        <dbReference type="EMBL" id="PID57263.1"/>
    </source>
</evidence>
<dbReference type="PROSITE" id="PS51123">
    <property type="entry name" value="OMPA_2"/>
    <property type="match status" value="1"/>
</dbReference>
<dbReference type="InterPro" id="IPR006665">
    <property type="entry name" value="OmpA-like"/>
</dbReference>
<dbReference type="PANTHER" id="PTHR30329">
    <property type="entry name" value="STATOR ELEMENT OF FLAGELLAR MOTOR COMPLEX"/>
    <property type="match status" value="1"/>
</dbReference>
<organism evidence="7 8">
    <name type="scientific">candidate division KSB3 bacterium</name>
    <dbReference type="NCBI Taxonomy" id="2044937"/>
    <lineage>
        <taxon>Bacteria</taxon>
        <taxon>candidate division KSB3</taxon>
    </lineage>
</organism>
<dbReference type="EMBL" id="PDPS01000028">
    <property type="protein sequence ID" value="PID57263.1"/>
    <property type="molecule type" value="Genomic_DNA"/>
</dbReference>
<dbReference type="GO" id="GO:0009279">
    <property type="term" value="C:cell outer membrane"/>
    <property type="evidence" value="ECO:0007669"/>
    <property type="project" value="UniProtKB-SubCell"/>
</dbReference>
<protein>
    <recommendedName>
        <fullName evidence="6">OmpA-like domain-containing protein</fullName>
    </recommendedName>
</protein>
<evidence type="ECO:0000256" key="3">
    <source>
        <dbReference type="ARBA" id="ARBA00023237"/>
    </source>
</evidence>
<dbReference type="Gene3D" id="3.30.1330.60">
    <property type="entry name" value="OmpA-like domain"/>
    <property type="match status" value="1"/>
</dbReference>
<keyword evidence="3" id="KW-0998">Cell outer membrane</keyword>
<evidence type="ECO:0000256" key="2">
    <source>
        <dbReference type="ARBA" id="ARBA00023136"/>
    </source>
</evidence>
<dbReference type="Pfam" id="PF14326">
    <property type="entry name" value="DUF4384"/>
    <property type="match status" value="1"/>
</dbReference>
<dbReference type="Proteomes" id="UP000229740">
    <property type="component" value="Unassembled WGS sequence"/>
</dbReference>
<dbReference type="Pfam" id="PF00691">
    <property type="entry name" value="OmpA"/>
    <property type="match status" value="1"/>
</dbReference>
<accession>A0A2G6E5B2</accession>
<feature type="signal peptide" evidence="5">
    <location>
        <begin position="1"/>
        <end position="34"/>
    </location>
</feature>
<name>A0A2G6E5B2_9BACT</name>
<dbReference type="AlphaFoldDB" id="A0A2G6E5B2"/>
<feature type="domain" description="OmpA-like" evidence="6">
    <location>
        <begin position="284"/>
        <end position="401"/>
    </location>
</feature>
<dbReference type="InterPro" id="IPR036737">
    <property type="entry name" value="OmpA-like_sf"/>
</dbReference>
<evidence type="ECO:0000256" key="1">
    <source>
        <dbReference type="ARBA" id="ARBA00004442"/>
    </source>
</evidence>
<feature type="chain" id="PRO_5014855821" description="OmpA-like domain-containing protein" evidence="5">
    <location>
        <begin position="35"/>
        <end position="401"/>
    </location>
</feature>
<proteinExistence type="predicted"/>